<reference evidence="7" key="2">
    <citation type="submission" date="2025-08" db="UniProtKB">
        <authorList>
            <consortium name="RefSeq"/>
        </authorList>
    </citation>
    <scope>IDENTIFICATION</scope>
</reference>
<evidence type="ECO:0000313" key="7">
    <source>
        <dbReference type="RefSeq" id="XP_027769883.1"/>
    </source>
</evidence>
<dbReference type="InterPro" id="IPR015300">
    <property type="entry name" value="DNA-bd_pseudobarrel_sf"/>
</dbReference>
<comment type="subcellular location">
    <subcellularLocation>
        <location evidence="1">Nucleus</location>
    </subcellularLocation>
</comment>
<accession>A0ABM1V2B5</accession>
<dbReference type="Pfam" id="PF03754">
    <property type="entry name" value="At2g31720-like"/>
    <property type="match status" value="1"/>
</dbReference>
<dbReference type="Gene3D" id="2.40.330.10">
    <property type="entry name" value="DNA-binding pseudobarrel domain"/>
    <property type="match status" value="1"/>
</dbReference>
<dbReference type="PANTHER" id="PTHR31541">
    <property type="entry name" value="B3 DOMAIN PLANT PROTEIN-RELATED"/>
    <property type="match status" value="1"/>
</dbReference>
<reference evidence="6" key="1">
    <citation type="journal article" date="2014" name="Nat. Genet.">
        <title>The genome of the stress-tolerant wild tomato species Solanum pennellii.</title>
        <authorList>
            <person name="Bolger A."/>
            <person name="Scossa F."/>
            <person name="Bolger M.E."/>
            <person name="Lanz C."/>
            <person name="Maumus F."/>
            <person name="Tohge T."/>
            <person name="Quesneville H."/>
            <person name="Alseekh S."/>
            <person name="Sorensen I."/>
            <person name="Lichtenstein G."/>
            <person name="Fich E.A."/>
            <person name="Conte M."/>
            <person name="Keller H."/>
            <person name="Schneeberger K."/>
            <person name="Schwacke R."/>
            <person name="Ofner I."/>
            <person name="Vrebalov J."/>
            <person name="Xu Y."/>
            <person name="Osorio S."/>
            <person name="Aflitos S.A."/>
            <person name="Schijlen E."/>
            <person name="Jimenez-Gomez J.M."/>
            <person name="Ryngajllo M."/>
            <person name="Kimura S."/>
            <person name="Kumar R."/>
            <person name="Koenig D."/>
            <person name="Headland L.R."/>
            <person name="Maloof J.N."/>
            <person name="Sinha N."/>
            <person name="van Ham R.C."/>
            <person name="Lankhorst R.K."/>
            <person name="Mao L."/>
            <person name="Vogel A."/>
            <person name="Arsova B."/>
            <person name="Panstruga R."/>
            <person name="Fei Z."/>
            <person name="Rose J.K."/>
            <person name="Zamir D."/>
            <person name="Carrari F."/>
            <person name="Giovannoni J.J."/>
            <person name="Weigel D."/>
            <person name="Usadel B."/>
            <person name="Fernie A.R."/>
        </authorList>
    </citation>
    <scope>NUCLEOTIDE SEQUENCE [LARGE SCALE GENOMIC DNA]</scope>
    <source>
        <strain evidence="6">cv. LA0716</strain>
    </source>
</reference>
<dbReference type="Proteomes" id="UP000694930">
    <property type="component" value="Chromosome 1"/>
</dbReference>
<dbReference type="GeneID" id="107024786"/>
<dbReference type="RefSeq" id="XP_027769883.1">
    <property type="nucleotide sequence ID" value="XM_027914082.1"/>
</dbReference>
<dbReference type="PANTHER" id="PTHR31541:SF63">
    <property type="entry name" value="TOSPOVIRUS RESISTANCE PROTEIN A"/>
    <property type="match status" value="1"/>
</dbReference>
<proteinExistence type="predicted"/>
<dbReference type="InterPro" id="IPR005508">
    <property type="entry name" value="At2g31720-like"/>
</dbReference>
<evidence type="ECO:0000256" key="2">
    <source>
        <dbReference type="ARBA" id="ARBA00023015"/>
    </source>
</evidence>
<dbReference type="SUPFAM" id="SSF101936">
    <property type="entry name" value="DNA-binding pseudobarrel domain"/>
    <property type="match status" value="1"/>
</dbReference>
<keyword evidence="3" id="KW-0238">DNA-binding</keyword>
<keyword evidence="5" id="KW-0539">Nucleus</keyword>
<evidence type="ECO:0000256" key="5">
    <source>
        <dbReference type="ARBA" id="ARBA00023242"/>
    </source>
</evidence>
<protein>
    <submittedName>
        <fullName evidence="7">B3 domain-containing protein At3g25182-like</fullName>
    </submittedName>
</protein>
<organism evidence="6 7">
    <name type="scientific">Solanum pennellii</name>
    <name type="common">Tomato</name>
    <name type="synonym">Lycopersicon pennellii</name>
    <dbReference type="NCBI Taxonomy" id="28526"/>
    <lineage>
        <taxon>Eukaryota</taxon>
        <taxon>Viridiplantae</taxon>
        <taxon>Streptophyta</taxon>
        <taxon>Embryophyta</taxon>
        <taxon>Tracheophyta</taxon>
        <taxon>Spermatophyta</taxon>
        <taxon>Magnoliopsida</taxon>
        <taxon>eudicotyledons</taxon>
        <taxon>Gunneridae</taxon>
        <taxon>Pentapetalae</taxon>
        <taxon>asterids</taxon>
        <taxon>lamiids</taxon>
        <taxon>Solanales</taxon>
        <taxon>Solanaceae</taxon>
        <taxon>Solanoideae</taxon>
        <taxon>Solaneae</taxon>
        <taxon>Solanum</taxon>
        <taxon>Solanum subgen. Lycopersicon</taxon>
    </lineage>
</organism>
<evidence type="ECO:0000256" key="3">
    <source>
        <dbReference type="ARBA" id="ARBA00023125"/>
    </source>
</evidence>
<sequence>MIFTQLSLDDFSGITFPRNMRPIDYMLAVSEVSCLKSKYSEEDNLIAEQDKEFRYKKEERNVRNIQSILSSYQQVLDRREQKHPVLDCFVPKRKLSKPRKFTCEVEPMIKKAMENNSGEDKEQRIVTVDDEGKNRVNRVRKRRKINDRTEAVAPPVELSIEFKNQITFIGGTVESAKLVIKKILFDTDVNSAEGRLSIPQNQMSNKFLNTGEEQLLNTRNGAKMSEMNVSLIEPSRQVSQINLRKWTMNKSNGKTSSSYVLVKNWNDVRKRNGLKSGMKMQLWAFRKDENLCFALVKV</sequence>
<evidence type="ECO:0000256" key="4">
    <source>
        <dbReference type="ARBA" id="ARBA00023163"/>
    </source>
</evidence>
<evidence type="ECO:0000313" key="6">
    <source>
        <dbReference type="Proteomes" id="UP000694930"/>
    </source>
</evidence>
<keyword evidence="6" id="KW-1185">Reference proteome</keyword>
<name>A0ABM1V2B5_SOLPN</name>
<gene>
    <name evidence="7" type="primary">LOC107024786</name>
</gene>
<keyword evidence="2" id="KW-0805">Transcription regulation</keyword>
<keyword evidence="4" id="KW-0804">Transcription</keyword>
<evidence type="ECO:0000256" key="1">
    <source>
        <dbReference type="ARBA" id="ARBA00004123"/>
    </source>
</evidence>